<evidence type="ECO:0000256" key="1">
    <source>
        <dbReference type="SAM" id="MobiDB-lite"/>
    </source>
</evidence>
<gene>
    <name evidence="3" type="ORF">B0T14DRAFT_246783</name>
</gene>
<protein>
    <submittedName>
        <fullName evidence="3">Uncharacterized protein</fullName>
    </submittedName>
</protein>
<keyword evidence="2" id="KW-0812">Transmembrane</keyword>
<comment type="caution">
    <text evidence="3">The sequence shown here is derived from an EMBL/GenBank/DDBJ whole genome shotgun (WGS) entry which is preliminary data.</text>
</comment>
<feature type="transmembrane region" description="Helical" evidence="2">
    <location>
        <begin position="111"/>
        <end position="136"/>
    </location>
</feature>
<organism evidence="3 4">
    <name type="scientific">Immersiella caudata</name>
    <dbReference type="NCBI Taxonomy" id="314043"/>
    <lineage>
        <taxon>Eukaryota</taxon>
        <taxon>Fungi</taxon>
        <taxon>Dikarya</taxon>
        <taxon>Ascomycota</taxon>
        <taxon>Pezizomycotina</taxon>
        <taxon>Sordariomycetes</taxon>
        <taxon>Sordariomycetidae</taxon>
        <taxon>Sordariales</taxon>
        <taxon>Lasiosphaeriaceae</taxon>
        <taxon>Immersiella</taxon>
    </lineage>
</organism>
<accession>A0AA39WJC7</accession>
<reference evidence="3" key="1">
    <citation type="submission" date="2023-06" db="EMBL/GenBank/DDBJ databases">
        <title>Genome-scale phylogeny and comparative genomics of the fungal order Sordariales.</title>
        <authorList>
            <consortium name="Lawrence Berkeley National Laboratory"/>
            <person name="Hensen N."/>
            <person name="Bonometti L."/>
            <person name="Westerberg I."/>
            <person name="Brannstrom I.O."/>
            <person name="Guillou S."/>
            <person name="Cros-Aarteil S."/>
            <person name="Calhoun S."/>
            <person name="Haridas S."/>
            <person name="Kuo A."/>
            <person name="Mondo S."/>
            <person name="Pangilinan J."/>
            <person name="Riley R."/>
            <person name="Labutti K."/>
            <person name="Andreopoulos B."/>
            <person name="Lipzen A."/>
            <person name="Chen C."/>
            <person name="Yanf M."/>
            <person name="Daum C."/>
            <person name="Ng V."/>
            <person name="Clum A."/>
            <person name="Steindorff A."/>
            <person name="Ohm R."/>
            <person name="Martin F."/>
            <person name="Silar P."/>
            <person name="Natvig D."/>
            <person name="Lalanne C."/>
            <person name="Gautier V."/>
            <person name="Ament-Velasquez S.L."/>
            <person name="Kruys A."/>
            <person name="Hutchinson M.I."/>
            <person name="Powell A.J."/>
            <person name="Barry K."/>
            <person name="Miller A.N."/>
            <person name="Grigoriev I.V."/>
            <person name="Debuchy R."/>
            <person name="Gladieux P."/>
            <person name="Thoren M.H."/>
            <person name="Johannesson H."/>
        </authorList>
    </citation>
    <scope>NUCLEOTIDE SEQUENCE</scope>
    <source>
        <strain evidence="3">CBS 606.72</strain>
    </source>
</reference>
<proteinExistence type="predicted"/>
<sequence length="244" mass="26591">MEPHPEQSSANYPEASESSPLLARSSSPPKPVPRAIVIAHWTAAIGGLLVTLLAFGVFLVDVLGPHPSLYYLPYPISRNLGNIALAGFLSAIFSTTSLLRTRRIGTLMPPFVAAVGHAGLALWLVMISIIGISVLVGGSRQMCHVYNRPEIPETVQECLKWAAKLSRFLWVYLGAVFVLGLEHTVLFVYTCSGPFRNGPWRESAASWKFPAGELRVQFSVNFERQETPAPAPRNATPVAEEAEV</sequence>
<evidence type="ECO:0000313" key="3">
    <source>
        <dbReference type="EMBL" id="KAK0616439.1"/>
    </source>
</evidence>
<feature type="compositionally biased region" description="Polar residues" evidence="1">
    <location>
        <begin position="1"/>
        <end position="11"/>
    </location>
</feature>
<feature type="transmembrane region" description="Helical" evidence="2">
    <location>
        <begin position="80"/>
        <end position="99"/>
    </location>
</feature>
<feature type="region of interest" description="Disordered" evidence="1">
    <location>
        <begin position="225"/>
        <end position="244"/>
    </location>
</feature>
<feature type="transmembrane region" description="Helical" evidence="2">
    <location>
        <begin position="169"/>
        <end position="191"/>
    </location>
</feature>
<dbReference type="AlphaFoldDB" id="A0AA39WJC7"/>
<evidence type="ECO:0000256" key="2">
    <source>
        <dbReference type="SAM" id="Phobius"/>
    </source>
</evidence>
<keyword evidence="2" id="KW-1133">Transmembrane helix</keyword>
<evidence type="ECO:0000313" key="4">
    <source>
        <dbReference type="Proteomes" id="UP001175000"/>
    </source>
</evidence>
<dbReference type="Proteomes" id="UP001175000">
    <property type="component" value="Unassembled WGS sequence"/>
</dbReference>
<feature type="compositionally biased region" description="Low complexity" evidence="1">
    <location>
        <begin position="14"/>
        <end position="27"/>
    </location>
</feature>
<feature type="region of interest" description="Disordered" evidence="1">
    <location>
        <begin position="1"/>
        <end position="28"/>
    </location>
</feature>
<keyword evidence="2" id="KW-0472">Membrane</keyword>
<name>A0AA39WJC7_9PEZI</name>
<keyword evidence="4" id="KW-1185">Reference proteome</keyword>
<dbReference type="EMBL" id="JAULSU010000005">
    <property type="protein sequence ID" value="KAK0616439.1"/>
    <property type="molecule type" value="Genomic_DNA"/>
</dbReference>
<feature type="transmembrane region" description="Helical" evidence="2">
    <location>
        <begin position="35"/>
        <end position="60"/>
    </location>
</feature>